<proteinExistence type="predicted"/>
<dbReference type="InterPro" id="IPR039261">
    <property type="entry name" value="FNR_nucleotide-bd"/>
</dbReference>
<dbReference type="InterPro" id="IPR017938">
    <property type="entry name" value="Riboflavin_synthase-like_b-brl"/>
</dbReference>
<dbReference type="Proteomes" id="UP000315677">
    <property type="component" value="Unassembled WGS sequence"/>
</dbReference>
<dbReference type="InterPro" id="IPR013113">
    <property type="entry name" value="SIP_FAD-bd"/>
</dbReference>
<accession>A0A543DY52</accession>
<sequence>MTMARERHLERIAEVRAGTSSERVPYPIHIRECEVLGARMLGSALLRLTLGGDGAAGFESHAPCEHVKLIFPDEHGELRLPEPDGLKLRWPRPMPVSREYTVRRYDPDAREIDLDIALHAGGLAADWATTVAPGARVHVAGPPGGVVVPDSYDSYLLGGDITALPAIARRLEELPATAAGWTFVEVADGSEEIELVAPEGVAVRWLHRGTAAPGTSDILERAVRTVQVPRGERVFVWLAGEAGVLKPLRRWVRDELGIPHEDCDITGYWKRGVTNFDEDHNDGEGHGHGH</sequence>
<dbReference type="InterPro" id="IPR039374">
    <property type="entry name" value="SIP_fam"/>
</dbReference>
<dbReference type="GO" id="GO:0016491">
    <property type="term" value="F:oxidoreductase activity"/>
    <property type="evidence" value="ECO:0007669"/>
    <property type="project" value="InterPro"/>
</dbReference>
<dbReference type="PROSITE" id="PS51384">
    <property type="entry name" value="FAD_FR"/>
    <property type="match status" value="1"/>
</dbReference>
<name>A0A543DY52_9PSEU</name>
<keyword evidence="3" id="KW-1185">Reference proteome</keyword>
<dbReference type="InterPro" id="IPR007037">
    <property type="entry name" value="SIP_rossman_dom"/>
</dbReference>
<dbReference type="Gene3D" id="2.40.30.10">
    <property type="entry name" value="Translation factors"/>
    <property type="match status" value="1"/>
</dbReference>
<evidence type="ECO:0000313" key="2">
    <source>
        <dbReference type="EMBL" id="TQM14244.1"/>
    </source>
</evidence>
<dbReference type="EMBL" id="VFPA01000001">
    <property type="protein sequence ID" value="TQM14244.1"/>
    <property type="molecule type" value="Genomic_DNA"/>
</dbReference>
<protein>
    <submittedName>
        <fullName evidence="2">NADPH-dependent ferric siderophore reductase</fullName>
    </submittedName>
</protein>
<dbReference type="PANTHER" id="PTHR30157">
    <property type="entry name" value="FERRIC REDUCTASE, NADPH-DEPENDENT"/>
    <property type="match status" value="1"/>
</dbReference>
<gene>
    <name evidence="2" type="ORF">FB558_1004</name>
</gene>
<comment type="caution">
    <text evidence="2">The sequence shown here is derived from an EMBL/GenBank/DDBJ whole genome shotgun (WGS) entry which is preliminary data.</text>
</comment>
<organism evidence="2 3">
    <name type="scientific">Pseudonocardia kunmingensis</name>
    <dbReference type="NCBI Taxonomy" id="630975"/>
    <lineage>
        <taxon>Bacteria</taxon>
        <taxon>Bacillati</taxon>
        <taxon>Actinomycetota</taxon>
        <taxon>Actinomycetes</taxon>
        <taxon>Pseudonocardiales</taxon>
        <taxon>Pseudonocardiaceae</taxon>
        <taxon>Pseudonocardia</taxon>
    </lineage>
</organism>
<dbReference type="AlphaFoldDB" id="A0A543DY52"/>
<reference evidence="2 3" key="1">
    <citation type="submission" date="2019-06" db="EMBL/GenBank/DDBJ databases">
        <title>Sequencing the genomes of 1000 actinobacteria strains.</title>
        <authorList>
            <person name="Klenk H.-P."/>
        </authorList>
    </citation>
    <scope>NUCLEOTIDE SEQUENCE [LARGE SCALE GENOMIC DNA]</scope>
    <source>
        <strain evidence="2 3">DSM 45301</strain>
    </source>
</reference>
<dbReference type="PANTHER" id="PTHR30157:SF0">
    <property type="entry name" value="NADPH-DEPENDENT FERRIC-CHELATE REDUCTASE"/>
    <property type="match status" value="1"/>
</dbReference>
<dbReference type="Pfam" id="PF08021">
    <property type="entry name" value="FAD_binding_9"/>
    <property type="match status" value="1"/>
</dbReference>
<dbReference type="Pfam" id="PF04954">
    <property type="entry name" value="SIP"/>
    <property type="match status" value="1"/>
</dbReference>
<feature type="domain" description="FAD-binding FR-type" evidence="1">
    <location>
        <begin position="28"/>
        <end position="149"/>
    </location>
</feature>
<evidence type="ECO:0000259" key="1">
    <source>
        <dbReference type="PROSITE" id="PS51384"/>
    </source>
</evidence>
<dbReference type="CDD" id="cd06193">
    <property type="entry name" value="siderophore_interacting"/>
    <property type="match status" value="1"/>
</dbReference>
<dbReference type="SUPFAM" id="SSF63380">
    <property type="entry name" value="Riboflavin synthase domain-like"/>
    <property type="match status" value="1"/>
</dbReference>
<dbReference type="InterPro" id="IPR017927">
    <property type="entry name" value="FAD-bd_FR_type"/>
</dbReference>
<dbReference type="Gene3D" id="3.40.50.80">
    <property type="entry name" value="Nucleotide-binding domain of ferredoxin-NADP reductase (FNR) module"/>
    <property type="match status" value="1"/>
</dbReference>
<evidence type="ECO:0000313" key="3">
    <source>
        <dbReference type="Proteomes" id="UP000315677"/>
    </source>
</evidence>
<dbReference type="OrthoDB" id="3291337at2"/>